<feature type="transmembrane region" description="Helical" evidence="8">
    <location>
        <begin position="329"/>
        <end position="350"/>
    </location>
</feature>
<evidence type="ECO:0000256" key="2">
    <source>
        <dbReference type="ARBA" id="ARBA00022448"/>
    </source>
</evidence>
<evidence type="ECO:0000256" key="3">
    <source>
        <dbReference type="ARBA" id="ARBA00022475"/>
    </source>
</evidence>
<feature type="transmembrane region" description="Helical" evidence="8">
    <location>
        <begin position="203"/>
        <end position="226"/>
    </location>
</feature>
<comment type="subcellular location">
    <subcellularLocation>
        <location evidence="1">Cell inner membrane</location>
        <topology evidence="1">Multi-pass membrane protein</topology>
    </subcellularLocation>
</comment>
<evidence type="ECO:0000256" key="1">
    <source>
        <dbReference type="ARBA" id="ARBA00004429"/>
    </source>
</evidence>
<proteinExistence type="predicted"/>
<keyword evidence="7 8" id="KW-0472">Membrane</keyword>
<keyword evidence="5 8" id="KW-0812">Transmembrane</keyword>
<comment type="caution">
    <text evidence="9">The sequence shown here is derived from an EMBL/GenBank/DDBJ whole genome shotgun (WGS) entry which is preliminary data.</text>
</comment>
<evidence type="ECO:0000256" key="8">
    <source>
        <dbReference type="SAM" id="Phobius"/>
    </source>
</evidence>
<gene>
    <name evidence="9" type="ORF">AAFC00_005534</name>
</gene>
<feature type="transmembrane region" description="Helical" evidence="8">
    <location>
        <begin position="108"/>
        <end position="129"/>
    </location>
</feature>
<dbReference type="PANTHER" id="PTHR30574:SF1">
    <property type="entry name" value="SULPHUR TRANSPORT DOMAIN-CONTAINING PROTEIN"/>
    <property type="match status" value="1"/>
</dbReference>
<dbReference type="Proteomes" id="UP001562354">
    <property type="component" value="Unassembled WGS sequence"/>
</dbReference>
<reference evidence="9 10" key="1">
    <citation type="submission" date="2024-07" db="EMBL/GenBank/DDBJ databases">
        <title>Draft sequence of the Neodothiora populina.</title>
        <authorList>
            <person name="Drown D.D."/>
            <person name="Schuette U.S."/>
            <person name="Buechlein A.B."/>
            <person name="Rusch D.R."/>
            <person name="Winton L.W."/>
            <person name="Adams G.A."/>
        </authorList>
    </citation>
    <scope>NUCLEOTIDE SEQUENCE [LARGE SCALE GENOMIC DNA]</scope>
    <source>
        <strain evidence="9 10">CPC 39397</strain>
    </source>
</reference>
<dbReference type="GeneID" id="95979233"/>
<keyword evidence="10" id="KW-1185">Reference proteome</keyword>
<evidence type="ECO:0000256" key="4">
    <source>
        <dbReference type="ARBA" id="ARBA00022519"/>
    </source>
</evidence>
<dbReference type="PANTHER" id="PTHR30574">
    <property type="entry name" value="INNER MEMBRANE PROTEIN YEDE"/>
    <property type="match status" value="1"/>
</dbReference>
<evidence type="ECO:0008006" key="11">
    <source>
        <dbReference type="Google" id="ProtNLM"/>
    </source>
</evidence>
<name>A0ABR3PL74_9PEZI</name>
<keyword evidence="4" id="KW-0997">Cell inner membrane</keyword>
<dbReference type="RefSeq" id="XP_069203160.1">
    <property type="nucleotide sequence ID" value="XM_069345330.1"/>
</dbReference>
<evidence type="ECO:0000256" key="7">
    <source>
        <dbReference type="ARBA" id="ARBA00023136"/>
    </source>
</evidence>
<dbReference type="EMBL" id="JBFMKM010000004">
    <property type="protein sequence ID" value="KAL1306888.1"/>
    <property type="molecule type" value="Genomic_DNA"/>
</dbReference>
<evidence type="ECO:0000256" key="5">
    <source>
        <dbReference type="ARBA" id="ARBA00022692"/>
    </source>
</evidence>
<keyword evidence="2" id="KW-0813">Transport</keyword>
<keyword evidence="3" id="KW-1003">Cell membrane</keyword>
<evidence type="ECO:0000313" key="10">
    <source>
        <dbReference type="Proteomes" id="UP001562354"/>
    </source>
</evidence>
<feature type="transmembrane region" description="Helical" evidence="8">
    <location>
        <begin position="300"/>
        <end position="323"/>
    </location>
</feature>
<dbReference type="Pfam" id="PF04143">
    <property type="entry name" value="Sulf_transp"/>
    <property type="match status" value="1"/>
</dbReference>
<sequence length="351" mass="35976">MAEFEAGAAFGAALFASGVYSPDVILTQFNLTNFHMLKSFVTASGVSAIVLHVANQTHYATLKVREPRNLGFFPYDGNVIGGAMIGAGMVLTGACPGTVLVQAGTGRGTFTLIGAVVGGLGYVLALPYLQHTKPARTQSLRKSHEKQSDATVLLATSTSSREPTITATLEANPLTMVVAWEATCMAILYIASSLDPHKSQPQLAGLISPITGGLAIGAAQGVSILLNKHSVGCSGVYQNIGRYLQRTFRSSIFDPQATSQLLAPATVFALGITSASVVLSHHFPPPASATPGTVVEPVKAILGGTIMAFGAGIAGGCTSGHGISGLATFSLSSFVSVAAMFSSGMVAALVF</sequence>
<dbReference type="InterPro" id="IPR007272">
    <property type="entry name" value="Sulf_transp_TsuA/YedE"/>
</dbReference>
<evidence type="ECO:0000256" key="6">
    <source>
        <dbReference type="ARBA" id="ARBA00022989"/>
    </source>
</evidence>
<protein>
    <recommendedName>
        <fullName evidence="11">Sulphur transport domain-containing protein</fullName>
    </recommendedName>
</protein>
<feature type="transmembrane region" description="Helical" evidence="8">
    <location>
        <begin position="261"/>
        <end position="279"/>
    </location>
</feature>
<feature type="transmembrane region" description="Helical" evidence="8">
    <location>
        <begin position="79"/>
        <end position="101"/>
    </location>
</feature>
<organism evidence="9 10">
    <name type="scientific">Neodothiora populina</name>
    <dbReference type="NCBI Taxonomy" id="2781224"/>
    <lineage>
        <taxon>Eukaryota</taxon>
        <taxon>Fungi</taxon>
        <taxon>Dikarya</taxon>
        <taxon>Ascomycota</taxon>
        <taxon>Pezizomycotina</taxon>
        <taxon>Dothideomycetes</taxon>
        <taxon>Dothideomycetidae</taxon>
        <taxon>Dothideales</taxon>
        <taxon>Dothioraceae</taxon>
        <taxon>Neodothiora</taxon>
    </lineage>
</organism>
<accession>A0ABR3PL74</accession>
<evidence type="ECO:0000313" key="9">
    <source>
        <dbReference type="EMBL" id="KAL1306888.1"/>
    </source>
</evidence>
<keyword evidence="6 8" id="KW-1133">Transmembrane helix</keyword>
<feature type="transmembrane region" description="Helical" evidence="8">
    <location>
        <begin position="6"/>
        <end position="27"/>
    </location>
</feature>